<evidence type="ECO:0000256" key="1">
    <source>
        <dbReference type="ARBA" id="ARBA00023015"/>
    </source>
</evidence>
<dbReference type="Proteomes" id="UP000050833">
    <property type="component" value="Unassembled WGS sequence"/>
</dbReference>
<keyword evidence="2" id="KW-0238">DNA-binding</keyword>
<dbReference type="RefSeq" id="WP_022014671.1">
    <property type="nucleotide sequence ID" value="NZ_JAQDCV010000005.1"/>
</dbReference>
<evidence type="ECO:0000313" key="6">
    <source>
        <dbReference type="Proteomes" id="UP000050833"/>
    </source>
</evidence>
<gene>
    <name evidence="5" type="ORF">APZ18_10180</name>
</gene>
<dbReference type="AlphaFoldDB" id="A0AAW3JS04"/>
<keyword evidence="6" id="KW-1185">Reference proteome</keyword>
<reference evidence="5 6" key="1">
    <citation type="submission" date="2015-10" db="EMBL/GenBank/DDBJ databases">
        <title>Butyribacter intestini gen. nov., sp. nov., a butyric acid-producing bacterium of the family Lachnospiraceae isolated from the human faeces.</title>
        <authorList>
            <person name="Zou Y."/>
            <person name="Xue W."/>
            <person name="Luo G."/>
            <person name="Lv M."/>
        </authorList>
    </citation>
    <scope>NUCLEOTIDE SEQUENCE [LARGE SCALE GENOMIC DNA]</scope>
    <source>
        <strain evidence="5 6">TF01-11</strain>
    </source>
</reference>
<dbReference type="PROSITE" id="PS01124">
    <property type="entry name" value="HTH_ARAC_FAMILY_2"/>
    <property type="match status" value="1"/>
</dbReference>
<dbReference type="EMBL" id="LLKB01000005">
    <property type="protein sequence ID" value="KQC85071.1"/>
    <property type="molecule type" value="Genomic_DNA"/>
</dbReference>
<dbReference type="SUPFAM" id="SSF51215">
    <property type="entry name" value="Regulatory protein AraC"/>
    <property type="match status" value="1"/>
</dbReference>
<dbReference type="PANTHER" id="PTHR43280:SF2">
    <property type="entry name" value="HTH-TYPE TRANSCRIPTIONAL REGULATOR EXSA"/>
    <property type="match status" value="1"/>
</dbReference>
<comment type="caution">
    <text evidence="5">The sequence shown here is derived from an EMBL/GenBank/DDBJ whole genome shotgun (WGS) entry which is preliminary data.</text>
</comment>
<dbReference type="PANTHER" id="PTHR43280">
    <property type="entry name" value="ARAC-FAMILY TRANSCRIPTIONAL REGULATOR"/>
    <property type="match status" value="1"/>
</dbReference>
<accession>A0AAW3JS04</accession>
<dbReference type="SMART" id="SM00342">
    <property type="entry name" value="HTH_ARAC"/>
    <property type="match status" value="1"/>
</dbReference>
<protein>
    <submittedName>
        <fullName evidence="5">AraC family transcriptional regulator</fullName>
    </submittedName>
</protein>
<dbReference type="InterPro" id="IPR009057">
    <property type="entry name" value="Homeodomain-like_sf"/>
</dbReference>
<feature type="domain" description="HTH araC/xylS-type" evidence="4">
    <location>
        <begin position="185"/>
        <end position="283"/>
    </location>
</feature>
<organism evidence="5 6">
    <name type="scientific">Butyribacter intestini</name>
    <dbReference type="NCBI Taxonomy" id="1703332"/>
    <lineage>
        <taxon>Bacteria</taxon>
        <taxon>Bacillati</taxon>
        <taxon>Bacillota</taxon>
        <taxon>Clostridia</taxon>
        <taxon>Lachnospirales</taxon>
        <taxon>Lachnospiraceae</taxon>
        <taxon>Butyribacter</taxon>
    </lineage>
</organism>
<dbReference type="Pfam" id="PF12833">
    <property type="entry name" value="HTH_18"/>
    <property type="match status" value="1"/>
</dbReference>
<evidence type="ECO:0000256" key="2">
    <source>
        <dbReference type="ARBA" id="ARBA00023125"/>
    </source>
</evidence>
<evidence type="ECO:0000313" key="5">
    <source>
        <dbReference type="EMBL" id="KQC85071.1"/>
    </source>
</evidence>
<dbReference type="GO" id="GO:0043565">
    <property type="term" value="F:sequence-specific DNA binding"/>
    <property type="evidence" value="ECO:0007669"/>
    <property type="project" value="InterPro"/>
</dbReference>
<dbReference type="InterPro" id="IPR037923">
    <property type="entry name" value="HTH-like"/>
</dbReference>
<keyword evidence="3" id="KW-0804">Transcription</keyword>
<sequence length="285" mass="33734">MYINSGYHNHSLIDFKDKSRPLIVGSCGTYRLSSHPKLPTYRPRGRLDFQIIYIAAGRAHFHFDNTDDDTVITAGNIVLYRPKEFQKYEYYGIDKTEVYWVHFTGSDVKNILRSYGFPNDQRIFHVGTSLEYERIFKRIILELQRCQDNYEEMLTLLLRHLLIVFHRELNSKYVLKNEYLDHEMDTAASYFNENYNRDIKIEEYAASRGMSVSWFIRNFKKSTGTTPMQFITSIRITNAQMLLETTNYAVNEIARIVGYDNPLYFSRLFHKQKGCSPSEYRKLLK</sequence>
<proteinExistence type="predicted"/>
<dbReference type="PRINTS" id="PR00032">
    <property type="entry name" value="HTHARAC"/>
</dbReference>
<dbReference type="GO" id="GO:0003700">
    <property type="term" value="F:DNA-binding transcription factor activity"/>
    <property type="evidence" value="ECO:0007669"/>
    <property type="project" value="InterPro"/>
</dbReference>
<dbReference type="Gene3D" id="1.10.10.60">
    <property type="entry name" value="Homeodomain-like"/>
    <property type="match status" value="2"/>
</dbReference>
<dbReference type="SUPFAM" id="SSF46689">
    <property type="entry name" value="Homeodomain-like"/>
    <property type="match status" value="2"/>
</dbReference>
<keyword evidence="1" id="KW-0805">Transcription regulation</keyword>
<dbReference type="InterPro" id="IPR018060">
    <property type="entry name" value="HTH_AraC"/>
</dbReference>
<dbReference type="Pfam" id="PF02311">
    <property type="entry name" value="AraC_binding"/>
    <property type="match status" value="1"/>
</dbReference>
<dbReference type="Gene3D" id="2.60.120.280">
    <property type="entry name" value="Regulatory protein AraC"/>
    <property type="match status" value="1"/>
</dbReference>
<evidence type="ECO:0000256" key="3">
    <source>
        <dbReference type="ARBA" id="ARBA00023163"/>
    </source>
</evidence>
<dbReference type="InterPro" id="IPR020449">
    <property type="entry name" value="Tscrpt_reg_AraC-type_HTH"/>
</dbReference>
<name>A0AAW3JS04_9FIRM</name>
<evidence type="ECO:0000259" key="4">
    <source>
        <dbReference type="PROSITE" id="PS01124"/>
    </source>
</evidence>
<dbReference type="InterPro" id="IPR003313">
    <property type="entry name" value="AraC-bd"/>
</dbReference>